<dbReference type="InterPro" id="IPR050656">
    <property type="entry name" value="PINX1"/>
</dbReference>
<dbReference type="AlphaFoldDB" id="A0A9P6WMB2"/>
<protein>
    <recommendedName>
        <fullName evidence="4">G-patch domain-containing protein</fullName>
    </recommendedName>
</protein>
<accession>A0A9P6WMB2</accession>
<dbReference type="EMBL" id="PUHW01000062">
    <property type="protein sequence ID" value="KAG0689760.1"/>
    <property type="molecule type" value="Genomic_DNA"/>
</dbReference>
<proteinExistence type="predicted"/>
<evidence type="ECO:0000313" key="2">
    <source>
        <dbReference type="EMBL" id="KAG0689760.1"/>
    </source>
</evidence>
<dbReference type="Proteomes" id="UP000697127">
    <property type="component" value="Unassembled WGS sequence"/>
</dbReference>
<dbReference type="OrthoDB" id="3366546at2759"/>
<organism evidence="2 3">
    <name type="scientific">Pichia californica</name>
    <dbReference type="NCBI Taxonomy" id="460514"/>
    <lineage>
        <taxon>Eukaryota</taxon>
        <taxon>Fungi</taxon>
        <taxon>Dikarya</taxon>
        <taxon>Ascomycota</taxon>
        <taxon>Saccharomycotina</taxon>
        <taxon>Pichiomycetes</taxon>
        <taxon>Pichiales</taxon>
        <taxon>Pichiaceae</taxon>
        <taxon>Pichia</taxon>
    </lineage>
</organism>
<comment type="caution">
    <text evidence="2">The sequence shown here is derived from an EMBL/GenBank/DDBJ whole genome shotgun (WGS) entry which is preliminary data.</text>
</comment>
<evidence type="ECO:0008006" key="4">
    <source>
        <dbReference type="Google" id="ProtNLM"/>
    </source>
</evidence>
<evidence type="ECO:0000256" key="1">
    <source>
        <dbReference type="SAM" id="MobiDB-lite"/>
    </source>
</evidence>
<feature type="region of interest" description="Disordered" evidence="1">
    <location>
        <begin position="67"/>
        <end position="86"/>
    </location>
</feature>
<sequence>MDSQKYLESYGWTPGEALQKGGLKKPILVSHKFDLKGIGHGAKESVSWWETIFDGQLKSLDVNNKGEFSKDKEKQKQIEREEIKKNSPLYQMFVKGEVLMGTVDKDGKRNTKHTKNSHTSHSDGSNGSKKRNAETMETGNDGEQEQLVFFYSSDEDDEDADKKEKKEKKKRRKEKKEKKAAKKERRAAKKEKRDKKAAKKALKKAST</sequence>
<feature type="region of interest" description="Disordered" evidence="1">
    <location>
        <begin position="101"/>
        <end position="207"/>
    </location>
</feature>
<dbReference type="PANTHER" id="PTHR23149:SF26">
    <property type="entry name" value="PROTEIN TMA23"/>
    <property type="match status" value="1"/>
</dbReference>
<gene>
    <name evidence="2" type="ORF">C6P40_004515</name>
</gene>
<feature type="compositionally biased region" description="Basic residues" evidence="1">
    <location>
        <begin position="165"/>
        <end position="207"/>
    </location>
</feature>
<dbReference type="PANTHER" id="PTHR23149">
    <property type="entry name" value="G PATCH DOMAIN CONTAINING PROTEIN"/>
    <property type="match status" value="1"/>
</dbReference>
<keyword evidence="3" id="KW-1185">Reference proteome</keyword>
<name>A0A9P6WMB2_9ASCO</name>
<reference evidence="2" key="1">
    <citation type="submission" date="2020-11" db="EMBL/GenBank/DDBJ databases">
        <title>Kefir isolates.</title>
        <authorList>
            <person name="Marcisauskas S."/>
            <person name="Kim Y."/>
            <person name="Blasche S."/>
        </authorList>
    </citation>
    <scope>NUCLEOTIDE SEQUENCE</scope>
    <source>
        <strain evidence="2">Olga-1</strain>
    </source>
</reference>
<evidence type="ECO:0000313" key="3">
    <source>
        <dbReference type="Proteomes" id="UP000697127"/>
    </source>
</evidence>
<feature type="compositionally biased region" description="Basic and acidic residues" evidence="1">
    <location>
        <begin position="67"/>
        <end position="85"/>
    </location>
</feature>